<feature type="transmembrane region" description="Helical" evidence="1">
    <location>
        <begin position="42"/>
        <end position="63"/>
    </location>
</feature>
<reference evidence="2" key="2">
    <citation type="submission" date="2020-10" db="EMBL/GenBank/DDBJ databases">
        <authorList>
            <person name="Scholz U."/>
            <person name="Mascher M."/>
            <person name="Fiebig A."/>
        </authorList>
    </citation>
    <scope>NUCLEOTIDE SEQUENCE [LARGE SCALE GENOMIC DNA]</scope>
    <source>
        <strain evidence="2">cv. Morex</strain>
    </source>
</reference>
<feature type="transmembrane region" description="Helical" evidence="1">
    <location>
        <begin position="117"/>
        <end position="143"/>
    </location>
</feature>
<keyword evidence="1" id="KW-1133">Transmembrane helix</keyword>
<dbReference type="PANTHER" id="PTHR34124:SF19">
    <property type="entry name" value="OS02G0738350 PROTEIN"/>
    <property type="match status" value="1"/>
</dbReference>
<gene>
    <name evidence="2" type="primary">LOC123415852</name>
</gene>
<dbReference type="Proteomes" id="UP000011116">
    <property type="component" value="Chromosome 1H"/>
</dbReference>
<evidence type="ECO:0000313" key="2">
    <source>
        <dbReference type="EnsemblPlants" id="HORVU.MOREX.r3.1HG0076330.1.CDS1"/>
    </source>
</evidence>
<keyword evidence="3" id="KW-1185">Reference proteome</keyword>
<dbReference type="KEGG" id="hvg:123415852"/>
<protein>
    <submittedName>
        <fullName evidence="2">Uncharacterized protein</fullName>
    </submittedName>
</protein>
<name>A0A8I6WLK2_HORVV</name>
<reference evidence="2" key="3">
    <citation type="submission" date="2022-01" db="UniProtKB">
        <authorList>
            <consortium name="EnsemblPlants"/>
        </authorList>
    </citation>
    <scope>IDENTIFICATION</scope>
    <source>
        <strain evidence="2">subsp. vulgare</strain>
    </source>
</reference>
<reference evidence="3" key="1">
    <citation type="journal article" date="2012" name="Nature">
        <title>A physical, genetic and functional sequence assembly of the barley genome.</title>
        <authorList>
            <consortium name="The International Barley Genome Sequencing Consortium"/>
            <person name="Mayer K.F."/>
            <person name="Waugh R."/>
            <person name="Brown J.W."/>
            <person name="Schulman A."/>
            <person name="Langridge P."/>
            <person name="Platzer M."/>
            <person name="Fincher G.B."/>
            <person name="Muehlbauer G.J."/>
            <person name="Sato K."/>
            <person name="Close T.J."/>
            <person name="Wise R.P."/>
            <person name="Stein N."/>
        </authorList>
    </citation>
    <scope>NUCLEOTIDE SEQUENCE [LARGE SCALE GENOMIC DNA]</scope>
    <source>
        <strain evidence="3">cv. Morex</strain>
    </source>
</reference>
<dbReference type="PANTHER" id="PTHR34124">
    <property type="entry name" value="F16B3.27 PROTEIN-RELATED"/>
    <property type="match status" value="1"/>
</dbReference>
<keyword evidence="1" id="KW-0812">Transmembrane</keyword>
<organism evidence="2 3">
    <name type="scientific">Hordeum vulgare subsp. vulgare</name>
    <name type="common">Domesticated barley</name>
    <dbReference type="NCBI Taxonomy" id="112509"/>
    <lineage>
        <taxon>Eukaryota</taxon>
        <taxon>Viridiplantae</taxon>
        <taxon>Streptophyta</taxon>
        <taxon>Embryophyta</taxon>
        <taxon>Tracheophyta</taxon>
        <taxon>Spermatophyta</taxon>
        <taxon>Magnoliopsida</taxon>
        <taxon>Liliopsida</taxon>
        <taxon>Poales</taxon>
        <taxon>Poaceae</taxon>
        <taxon>BOP clade</taxon>
        <taxon>Pooideae</taxon>
        <taxon>Triticodae</taxon>
        <taxon>Triticeae</taxon>
        <taxon>Hordeinae</taxon>
        <taxon>Hordeum</taxon>
    </lineage>
</organism>
<feature type="transmembrane region" description="Helical" evidence="1">
    <location>
        <begin position="12"/>
        <end position="36"/>
    </location>
</feature>
<dbReference type="GeneID" id="123415852"/>
<dbReference type="AlphaFoldDB" id="A0A8I6WLK2"/>
<evidence type="ECO:0000313" key="3">
    <source>
        <dbReference type="Proteomes" id="UP000011116"/>
    </source>
</evidence>
<keyword evidence="1" id="KW-0472">Membrane</keyword>
<accession>A0A8I6WLK2</accession>
<dbReference type="Gramene" id="HORVU.MOREX.r2.1HG0061870.1">
    <property type="protein sequence ID" value="HORVU.MOREX.r2.1HG0061870.1.CDS.1"/>
    <property type="gene ID" value="HORVU.MOREX.r2.1HG0061870"/>
</dbReference>
<proteinExistence type="predicted"/>
<dbReference type="Gramene" id="HORVU.MOREX.r3.1HG0076330.1">
    <property type="protein sequence ID" value="HORVU.MOREX.r3.1HG0076330.1.CDS1"/>
    <property type="gene ID" value="HORVU.MOREX.r3.1HG0076330"/>
</dbReference>
<sequence length="186" mass="19345">MAGGQVAANRAFLLCNYLLLAAASGCIFLTLSLRLVPSPCGLLLLFLHALTAVFAAAGCSGSFTNPAAGAGAQHAAHTAGAVLTAIFQGAAAVFAFTRTADFLTELRSYVREEDGAAILKLVGGLGAAIFVLEWASLALAFALRLSEDGGEEAADGGEYAKGWPSGYHVRFWFSSEPVEMDERRGK</sequence>
<feature type="transmembrane region" description="Helical" evidence="1">
    <location>
        <begin position="75"/>
        <end position="97"/>
    </location>
</feature>
<dbReference type="RefSeq" id="XP_044962697.1">
    <property type="nucleotide sequence ID" value="XM_045106762.1"/>
</dbReference>
<dbReference type="OrthoDB" id="1284989at2759"/>
<dbReference type="EnsemblPlants" id="HORVU.MOREX.r3.1HG0076330.1">
    <property type="protein sequence ID" value="HORVU.MOREX.r3.1HG0076330.1.CDS1"/>
    <property type="gene ID" value="HORVU.MOREX.r3.1HG0076330"/>
</dbReference>
<evidence type="ECO:0000256" key="1">
    <source>
        <dbReference type="SAM" id="Phobius"/>
    </source>
</evidence>